<evidence type="ECO:0000313" key="2">
    <source>
        <dbReference type="Proteomes" id="UP000237968"/>
    </source>
</evidence>
<proteinExistence type="predicted"/>
<dbReference type="Proteomes" id="UP000237968">
    <property type="component" value="Unassembled WGS sequence"/>
</dbReference>
<dbReference type="EMBL" id="PVNK01000133">
    <property type="protein sequence ID" value="PRQ02019.1"/>
    <property type="molecule type" value="Genomic_DNA"/>
</dbReference>
<gene>
    <name evidence="1" type="ORF">ENSA5_26740</name>
</gene>
<comment type="caution">
    <text evidence="1">The sequence shown here is derived from an EMBL/GenBank/DDBJ whole genome shotgun (WGS) entry which is preliminary data.</text>
</comment>
<evidence type="ECO:0000313" key="1">
    <source>
        <dbReference type="EMBL" id="PRQ02019.1"/>
    </source>
</evidence>
<organism evidence="1 2">
    <name type="scientific">Enhygromyxa salina</name>
    <dbReference type="NCBI Taxonomy" id="215803"/>
    <lineage>
        <taxon>Bacteria</taxon>
        <taxon>Pseudomonadati</taxon>
        <taxon>Myxococcota</taxon>
        <taxon>Polyangia</taxon>
        <taxon>Nannocystales</taxon>
        <taxon>Nannocystaceae</taxon>
        <taxon>Enhygromyxa</taxon>
    </lineage>
</organism>
<keyword evidence="2" id="KW-1185">Reference proteome</keyword>
<reference evidence="1 2" key="1">
    <citation type="submission" date="2018-03" db="EMBL/GenBank/DDBJ databases">
        <title>Draft Genome Sequences of the Obligatory Marine Myxobacteria Enhygromyxa salina SWB005.</title>
        <authorList>
            <person name="Poehlein A."/>
            <person name="Moghaddam J.A."/>
            <person name="Harms H."/>
            <person name="Alanjari M."/>
            <person name="Koenig G.M."/>
            <person name="Daniel R."/>
            <person name="Schaeberle T.F."/>
        </authorList>
    </citation>
    <scope>NUCLEOTIDE SEQUENCE [LARGE SCALE GENOMIC DNA]</scope>
    <source>
        <strain evidence="1 2">SWB005</strain>
    </source>
</reference>
<accession>A0A2S9YA91</accession>
<protein>
    <recommendedName>
        <fullName evidence="3">General secretion pathway GspH domain-containing protein</fullName>
    </recommendedName>
</protein>
<name>A0A2S9YA91_9BACT</name>
<dbReference type="AlphaFoldDB" id="A0A2S9YA91"/>
<evidence type="ECO:0008006" key="3">
    <source>
        <dbReference type="Google" id="ProtNLM"/>
    </source>
</evidence>
<sequence>MIVLAVITIVATIAFVGLRNNQWEGAYLRFTDDLVGTMIQARNRAIDDQTVVRVEVSEDRLEVFWIDPNAPPPDVTVPGTGTLLWGNYRDRVDGGLIADAACITGMEPGISPPSEVNDAAMPVACGTDLPKSILFQPDGSFALEDDPLPDTGMTLVIQDASSDQVYYSIIEMFPGGLIRKFDEIPEP</sequence>